<feature type="transmembrane region" description="Helical" evidence="8">
    <location>
        <begin position="127"/>
        <end position="145"/>
    </location>
</feature>
<dbReference type="InterPro" id="IPR020846">
    <property type="entry name" value="MFS_dom"/>
</dbReference>
<keyword evidence="4 8" id="KW-1133">Transmembrane helix</keyword>
<dbReference type="GO" id="GO:0022857">
    <property type="term" value="F:transmembrane transporter activity"/>
    <property type="evidence" value="ECO:0007669"/>
    <property type="project" value="InterPro"/>
</dbReference>
<dbReference type="PROSITE" id="PS50850">
    <property type="entry name" value="MFS"/>
    <property type="match status" value="1"/>
</dbReference>
<dbReference type="CDD" id="cd17321">
    <property type="entry name" value="MFS_MMR_MDR_like"/>
    <property type="match status" value="1"/>
</dbReference>
<feature type="transmembrane region" description="Helical" evidence="8">
    <location>
        <begin position="214"/>
        <end position="231"/>
    </location>
</feature>
<feature type="transmembrane region" description="Helical" evidence="8">
    <location>
        <begin position="450"/>
        <end position="480"/>
    </location>
</feature>
<feature type="transmembrane region" description="Helical" evidence="8">
    <location>
        <begin position="349"/>
        <end position="370"/>
    </location>
</feature>
<feature type="transmembrane region" description="Helical" evidence="8">
    <location>
        <begin position="278"/>
        <end position="298"/>
    </location>
</feature>
<keyword evidence="2" id="KW-0813">Transport</keyword>
<proteinExistence type="predicted"/>
<gene>
    <name evidence="10" type="ORF">SAMN04490356_0776</name>
</gene>
<protein>
    <submittedName>
        <fullName evidence="10">Drug resistance transporter, EmrB/QacA subfamily</fullName>
    </submittedName>
</protein>
<evidence type="ECO:0000256" key="2">
    <source>
        <dbReference type="ARBA" id="ARBA00022448"/>
    </source>
</evidence>
<keyword evidence="5 8" id="KW-0472">Membrane</keyword>
<reference evidence="11" key="1">
    <citation type="submission" date="2016-10" db="EMBL/GenBank/DDBJ databases">
        <authorList>
            <person name="Varghese N."/>
            <person name="Submissions S."/>
        </authorList>
    </citation>
    <scope>NUCLEOTIDE SEQUENCE [LARGE SCALE GENOMIC DNA]</scope>
    <source>
        <strain evidence="11">DSM 40318</strain>
    </source>
</reference>
<feature type="region of interest" description="Disordered" evidence="7">
    <location>
        <begin position="1"/>
        <end position="53"/>
    </location>
</feature>
<feature type="transmembrane region" description="Helical" evidence="8">
    <location>
        <begin position="189"/>
        <end position="208"/>
    </location>
</feature>
<feature type="domain" description="Major facilitator superfamily (MFS) profile" evidence="9">
    <location>
        <begin position="62"/>
        <end position="528"/>
    </location>
</feature>
<dbReference type="Pfam" id="PF07690">
    <property type="entry name" value="MFS_1"/>
    <property type="match status" value="1"/>
</dbReference>
<dbReference type="PRINTS" id="PR01036">
    <property type="entry name" value="TCRTETB"/>
</dbReference>
<keyword evidence="11" id="KW-1185">Reference proteome</keyword>
<evidence type="ECO:0000256" key="7">
    <source>
        <dbReference type="SAM" id="MobiDB-lite"/>
    </source>
</evidence>
<dbReference type="Proteomes" id="UP000198609">
    <property type="component" value="Unassembled WGS sequence"/>
</dbReference>
<dbReference type="PANTHER" id="PTHR42718">
    <property type="entry name" value="MAJOR FACILITATOR SUPERFAMILY MULTIDRUG TRANSPORTER MFSC"/>
    <property type="match status" value="1"/>
</dbReference>
<dbReference type="InterPro" id="IPR011701">
    <property type="entry name" value="MFS"/>
</dbReference>
<feature type="transmembrane region" description="Helical" evidence="8">
    <location>
        <begin position="382"/>
        <end position="402"/>
    </location>
</feature>
<accession>A0A1H4KKT6</accession>
<feature type="transmembrane region" description="Helical" evidence="8">
    <location>
        <begin position="62"/>
        <end position="88"/>
    </location>
</feature>
<dbReference type="PANTHER" id="PTHR42718:SF9">
    <property type="entry name" value="MAJOR FACILITATOR SUPERFAMILY MULTIDRUG TRANSPORTER MFSC"/>
    <property type="match status" value="1"/>
</dbReference>
<feature type="transmembrane region" description="Helical" evidence="8">
    <location>
        <begin position="319"/>
        <end position="343"/>
    </location>
</feature>
<evidence type="ECO:0000256" key="6">
    <source>
        <dbReference type="ARBA" id="ARBA00023251"/>
    </source>
</evidence>
<dbReference type="GO" id="GO:0005886">
    <property type="term" value="C:plasma membrane"/>
    <property type="evidence" value="ECO:0007669"/>
    <property type="project" value="UniProtKB-SubCell"/>
</dbReference>
<evidence type="ECO:0000256" key="5">
    <source>
        <dbReference type="ARBA" id="ARBA00023136"/>
    </source>
</evidence>
<dbReference type="Gene3D" id="1.20.1250.20">
    <property type="entry name" value="MFS general substrate transporter like domains"/>
    <property type="match status" value="2"/>
</dbReference>
<name>A0A1H4KKT6_STRMJ</name>
<keyword evidence="6" id="KW-0046">Antibiotic resistance</keyword>
<dbReference type="SUPFAM" id="SSF103473">
    <property type="entry name" value="MFS general substrate transporter"/>
    <property type="match status" value="2"/>
</dbReference>
<keyword evidence="3 8" id="KW-0812">Transmembrane</keyword>
<evidence type="ECO:0000256" key="4">
    <source>
        <dbReference type="ARBA" id="ARBA00022989"/>
    </source>
</evidence>
<evidence type="ECO:0000256" key="8">
    <source>
        <dbReference type="SAM" id="Phobius"/>
    </source>
</evidence>
<evidence type="ECO:0000313" key="11">
    <source>
        <dbReference type="Proteomes" id="UP000198609"/>
    </source>
</evidence>
<comment type="subcellular location">
    <subcellularLocation>
        <location evidence="1">Cell membrane</location>
        <topology evidence="1">Multi-pass membrane protein</topology>
    </subcellularLocation>
</comment>
<evidence type="ECO:0000259" key="9">
    <source>
        <dbReference type="PROSITE" id="PS50850"/>
    </source>
</evidence>
<feature type="transmembrane region" description="Helical" evidence="8">
    <location>
        <begin position="157"/>
        <end position="177"/>
    </location>
</feature>
<organism evidence="10 11">
    <name type="scientific">Streptomyces melanosporofaciens</name>
    <dbReference type="NCBI Taxonomy" id="67327"/>
    <lineage>
        <taxon>Bacteria</taxon>
        <taxon>Bacillati</taxon>
        <taxon>Actinomycetota</taxon>
        <taxon>Actinomycetes</taxon>
        <taxon>Kitasatosporales</taxon>
        <taxon>Streptomycetaceae</taxon>
        <taxon>Streptomyces</taxon>
        <taxon>Streptomyces violaceusniger group</taxon>
    </lineage>
</organism>
<dbReference type="EMBL" id="FNST01000002">
    <property type="protein sequence ID" value="SEB58715.1"/>
    <property type="molecule type" value="Genomic_DNA"/>
</dbReference>
<feature type="transmembrane region" description="Helical" evidence="8">
    <location>
        <begin position="100"/>
        <end position="120"/>
    </location>
</feature>
<dbReference type="RefSeq" id="WP_093460290.1">
    <property type="nucleotide sequence ID" value="NZ_FNST01000002.1"/>
</dbReference>
<feature type="transmembrane region" description="Helical" evidence="8">
    <location>
        <begin position="408"/>
        <end position="429"/>
    </location>
</feature>
<dbReference type="GO" id="GO:0046677">
    <property type="term" value="P:response to antibiotic"/>
    <property type="evidence" value="ECO:0007669"/>
    <property type="project" value="UniProtKB-KW"/>
</dbReference>
<evidence type="ECO:0000256" key="3">
    <source>
        <dbReference type="ARBA" id="ARBA00022692"/>
    </source>
</evidence>
<sequence length="528" mass="55171">MADQSRSRAGAQGATVNHEPRSLTNPMPSDLHRDQTVPEPQAEANASHGANPDGDRRKAWGLLVLVLIATVMLSLNTTTLNIALPVVVDHFNASSTESSWILLSYLLANTSLLVALGQIADRIDRRTMFLAGLAAFTISSLLLGLAPDIQVLIGLRVLQATGAAALLCNAAAIIATVFPPAELARAMGIYMSGFAVAQIAGPSLGGIVATSLGWRWLFWINVPVGLVGLVWGRRSLRHLPARPRSTGRFDLFGHSVIFVGLGAFLATVSVAGDLGWRSPAVMVGIVAPTALLPLFVVMRRRSPNPAIDPVLFRDRLFSTSMAAGFFSMMPRLALTTVVGLYYQGVEGDSPLVASVGTLPVAVAYTVGSLVSDWCTRLLDERVVALIVSVATAAGVAVLYLAFSIEHASALIPVALSILGLSHGVFLPINSTLIVKSAPASHIGSVNGMRIMFGTTGIAIATAMALTLVGSGLAATASAAFFAGDTSTLTAVDLERILKGYRLTCAAMFVVAIGGVVSCLLGLRTKSAK</sequence>
<dbReference type="AlphaFoldDB" id="A0A1H4KKT6"/>
<evidence type="ECO:0000313" key="10">
    <source>
        <dbReference type="EMBL" id="SEB58715.1"/>
    </source>
</evidence>
<dbReference type="InterPro" id="IPR036259">
    <property type="entry name" value="MFS_trans_sf"/>
</dbReference>
<feature type="transmembrane region" description="Helical" evidence="8">
    <location>
        <begin position="251"/>
        <end position="272"/>
    </location>
</feature>
<feature type="transmembrane region" description="Helical" evidence="8">
    <location>
        <begin position="500"/>
        <end position="522"/>
    </location>
</feature>
<evidence type="ECO:0000256" key="1">
    <source>
        <dbReference type="ARBA" id="ARBA00004651"/>
    </source>
</evidence>